<dbReference type="Pfam" id="PF09187">
    <property type="entry name" value="RdDM_RDM1"/>
    <property type="match status" value="1"/>
</dbReference>
<name>A0ABD0ZSJ0_CARAN</name>
<organism evidence="2 3">
    <name type="scientific">Cardamine amara subsp. amara</name>
    <dbReference type="NCBI Taxonomy" id="228776"/>
    <lineage>
        <taxon>Eukaryota</taxon>
        <taxon>Viridiplantae</taxon>
        <taxon>Streptophyta</taxon>
        <taxon>Embryophyta</taxon>
        <taxon>Tracheophyta</taxon>
        <taxon>Spermatophyta</taxon>
        <taxon>Magnoliopsida</taxon>
        <taxon>eudicotyledons</taxon>
        <taxon>Gunneridae</taxon>
        <taxon>Pentapetalae</taxon>
        <taxon>rosids</taxon>
        <taxon>malvids</taxon>
        <taxon>Brassicales</taxon>
        <taxon>Brassicaceae</taxon>
        <taxon>Cardamineae</taxon>
        <taxon>Cardamine</taxon>
    </lineage>
</organism>
<dbReference type="PANTHER" id="PTHR36366">
    <property type="entry name" value="PROTEIN RDM1"/>
    <property type="match status" value="1"/>
</dbReference>
<dbReference type="PANTHER" id="PTHR36366:SF1">
    <property type="entry name" value="PROTEIN RDM1"/>
    <property type="match status" value="1"/>
</dbReference>
<dbReference type="AlphaFoldDB" id="A0ABD0ZSJ0"/>
<evidence type="ECO:0000256" key="1">
    <source>
        <dbReference type="SAM" id="MobiDB-lite"/>
    </source>
</evidence>
<dbReference type="SUPFAM" id="SSF109920">
    <property type="entry name" value="Hypothetical protein At3g22680"/>
    <property type="match status" value="1"/>
</dbReference>
<reference evidence="2 3" key="1">
    <citation type="submission" date="2024-04" db="EMBL/GenBank/DDBJ databases">
        <title>Genome assembly C_amara_ONT_v2.</title>
        <authorList>
            <person name="Yant L."/>
            <person name="Moore C."/>
            <person name="Slenker M."/>
        </authorList>
    </citation>
    <scope>NUCLEOTIDE SEQUENCE [LARGE SCALE GENOMIC DNA]</scope>
    <source>
        <tissue evidence="2">Leaf</tissue>
    </source>
</reference>
<accession>A0ABD0ZSJ0</accession>
<gene>
    <name evidence="2" type="ORF">V5N11_012144</name>
</gene>
<protein>
    <submittedName>
        <fullName evidence="2">Protein RDM1</fullName>
    </submittedName>
</protein>
<dbReference type="EMBL" id="JBANAX010000688">
    <property type="protein sequence ID" value="KAL1197568.1"/>
    <property type="molecule type" value="Genomic_DNA"/>
</dbReference>
<dbReference type="InterPro" id="IPR036319">
    <property type="entry name" value="RDM1_sf"/>
</dbReference>
<evidence type="ECO:0000313" key="2">
    <source>
        <dbReference type="EMBL" id="KAL1197568.1"/>
    </source>
</evidence>
<dbReference type="Proteomes" id="UP001558713">
    <property type="component" value="Unassembled WGS sequence"/>
</dbReference>
<evidence type="ECO:0000313" key="3">
    <source>
        <dbReference type="Proteomes" id="UP001558713"/>
    </source>
</evidence>
<proteinExistence type="predicted"/>
<keyword evidence="3" id="KW-1185">Reference proteome</keyword>
<feature type="region of interest" description="Disordered" evidence="1">
    <location>
        <begin position="1"/>
        <end position="24"/>
    </location>
</feature>
<sequence length="169" mass="18973">MQSSMTIDLRPSGDSDSSDVDAEISDGFSPLDTSQIIVADEGSLLIRAEMYQEYMKQLPIPTNRGSLIPFTSWVGLSISIKQLYGQPLHYLTNILLQHWDQSRFGSDSEDQTLDSIIHPSKAEATIWVLEEIHRLTSSHLHIARLWLSDPMYHSFIDSIVPQPLSSTSS</sequence>
<dbReference type="Gene3D" id="1.20.120.690">
    <property type="entry name" value="RDM1 protein domain"/>
    <property type="match status" value="1"/>
</dbReference>
<comment type="caution">
    <text evidence="2">The sequence shown here is derived from an EMBL/GenBank/DDBJ whole genome shotgun (WGS) entry which is preliminary data.</text>
</comment>
<dbReference type="InterPro" id="IPR015270">
    <property type="entry name" value="RDM1_plant"/>
</dbReference>